<evidence type="ECO:0000256" key="1">
    <source>
        <dbReference type="ARBA" id="ARBA00004651"/>
    </source>
</evidence>
<feature type="transmembrane region" description="Helical" evidence="9">
    <location>
        <begin position="182"/>
        <end position="207"/>
    </location>
</feature>
<feature type="compositionally biased region" description="Low complexity" evidence="8">
    <location>
        <begin position="566"/>
        <end position="577"/>
    </location>
</feature>
<proteinExistence type="inferred from homology"/>
<evidence type="ECO:0000256" key="5">
    <source>
        <dbReference type="ARBA" id="ARBA00022989"/>
    </source>
</evidence>
<dbReference type="GO" id="GO:0005886">
    <property type="term" value="C:plasma membrane"/>
    <property type="evidence" value="ECO:0007669"/>
    <property type="project" value="UniProtKB-SubCell"/>
</dbReference>
<dbReference type="EMBL" id="KZ680211">
    <property type="protein sequence ID" value="PTB67461.1"/>
    <property type="molecule type" value="Genomic_DNA"/>
</dbReference>
<feature type="transmembrane region" description="Helical" evidence="9">
    <location>
        <begin position="427"/>
        <end position="450"/>
    </location>
</feature>
<dbReference type="PANTHER" id="PTHR23502">
    <property type="entry name" value="MAJOR FACILITATOR SUPERFAMILY"/>
    <property type="match status" value="1"/>
</dbReference>
<keyword evidence="5 9" id="KW-1133">Transmembrane helix</keyword>
<dbReference type="GeneID" id="36603214"/>
<name>A0A2T4BDY2_9HYPO</name>
<feature type="transmembrane region" description="Helical" evidence="9">
    <location>
        <begin position="322"/>
        <end position="348"/>
    </location>
</feature>
<dbReference type="PANTHER" id="PTHR23502:SF186">
    <property type="entry name" value="MAJOR FACILITATOR SUPERFAMILY (MFS) PROFILE DOMAIN-CONTAINING PROTEIN"/>
    <property type="match status" value="1"/>
</dbReference>
<evidence type="ECO:0000256" key="7">
    <source>
        <dbReference type="ARBA" id="ARBA00038459"/>
    </source>
</evidence>
<protein>
    <submittedName>
        <fullName evidence="11">Major facilitator superfamily transporter</fullName>
    </submittedName>
</protein>
<evidence type="ECO:0000256" key="9">
    <source>
        <dbReference type="SAM" id="Phobius"/>
    </source>
</evidence>
<dbReference type="Pfam" id="PF07690">
    <property type="entry name" value="MFS_1"/>
    <property type="match status" value="1"/>
</dbReference>
<feature type="transmembrane region" description="Helical" evidence="9">
    <location>
        <begin position="126"/>
        <end position="146"/>
    </location>
</feature>
<comment type="similarity">
    <text evidence="7">Belongs to the major facilitator superfamily. DHA1 family. Polyamines/proton antiporter (TC 2.A.1.2.16) subfamily.</text>
</comment>
<evidence type="ECO:0000313" key="12">
    <source>
        <dbReference type="Proteomes" id="UP000241546"/>
    </source>
</evidence>
<evidence type="ECO:0000259" key="10">
    <source>
        <dbReference type="PROSITE" id="PS50850"/>
    </source>
</evidence>
<comment type="subcellular location">
    <subcellularLocation>
        <location evidence="1">Cell membrane</location>
        <topology evidence="1">Multi-pass membrane protein</topology>
    </subcellularLocation>
</comment>
<evidence type="ECO:0000256" key="3">
    <source>
        <dbReference type="ARBA" id="ARBA00022475"/>
    </source>
</evidence>
<feature type="transmembrane region" description="Helical" evidence="9">
    <location>
        <begin position="158"/>
        <end position="176"/>
    </location>
</feature>
<feature type="transmembrane region" description="Helical" evidence="9">
    <location>
        <begin position="457"/>
        <end position="480"/>
    </location>
</feature>
<feature type="transmembrane region" description="Helical" evidence="9">
    <location>
        <begin position="87"/>
        <end position="106"/>
    </location>
</feature>
<evidence type="ECO:0000256" key="4">
    <source>
        <dbReference type="ARBA" id="ARBA00022692"/>
    </source>
</evidence>
<dbReference type="CDD" id="cd17323">
    <property type="entry name" value="MFS_Tpo1_MDR_like"/>
    <property type="match status" value="1"/>
</dbReference>
<accession>A0A2T4BDY2</accession>
<keyword evidence="6 9" id="KW-0472">Membrane</keyword>
<feature type="domain" description="Major facilitator superfamily (MFS) profile" evidence="10">
    <location>
        <begin position="91"/>
        <end position="519"/>
    </location>
</feature>
<dbReference type="InterPro" id="IPR011701">
    <property type="entry name" value="MFS"/>
</dbReference>
<dbReference type="OrthoDB" id="5411773at2759"/>
<feature type="region of interest" description="Disordered" evidence="8">
    <location>
        <begin position="540"/>
        <end position="582"/>
    </location>
</feature>
<dbReference type="RefSeq" id="XP_024750781.1">
    <property type="nucleotide sequence ID" value="XM_024895096.1"/>
</dbReference>
<feature type="region of interest" description="Disordered" evidence="8">
    <location>
        <begin position="1"/>
        <end position="30"/>
    </location>
</feature>
<feature type="transmembrane region" description="Helical" evidence="9">
    <location>
        <begin position="243"/>
        <end position="265"/>
    </location>
</feature>
<dbReference type="AlphaFoldDB" id="A0A2T4BDY2"/>
<evidence type="ECO:0000313" key="11">
    <source>
        <dbReference type="EMBL" id="PTB67461.1"/>
    </source>
</evidence>
<keyword evidence="4 9" id="KW-0812">Transmembrane</keyword>
<dbReference type="SUPFAM" id="SSF103473">
    <property type="entry name" value="MFS general substrate transporter"/>
    <property type="match status" value="1"/>
</dbReference>
<dbReference type="InterPro" id="IPR020846">
    <property type="entry name" value="MFS_dom"/>
</dbReference>
<feature type="region of interest" description="Disordered" evidence="8">
    <location>
        <begin position="880"/>
        <end position="903"/>
    </location>
</feature>
<sequence length="1113" mass="122024">MADDKASLPDPQTPHPPSSSSASTSSATQQAVPSEKISHWRVLLDQTGVTQQVLEHKYDGHGTTESPYLVEFVPGDKWNPMTFKDSFKWTVTLIQASATLSVSFASSAYSGGVSEIIREFNISPEVAILGVSLFVLGFAIGPLLWAPLSELYGRQKTFFISYMALAAFSAGAAGSQNMATLIILRFFAGAFGSSPLTNAGGVIADLFQAKQRGIAFSIFAMAPFLGPALGPIAGGFLGESKGWRWVEGLIAIFTGVVWIASSLAYPETYAPVLLRQRAAALSKRTGKVYISKLEEGQPPKTIGSQLRVSLLRPWILLIKEPIVLLISLYMAIIYGTLYMCFAAFPIVFQQGRGWSPGIGGLAFVGIAIGMTIATVGSVFGNNRYIRAAARSPDGMAPAEARLPPAILGSVLIPIGLFWFAWTNGPSVHWIVSIIGTIFFASGIVLVFLSLMIYIVDAYVIFAASALAASSVLRSLFGAAFPLFTSYMYSDLGIHWASSIPAFLALACVPFPFLFYKYGDKIRAKCQYAAEAAEGVFPAMRRPSQPSADSSPASFYTSKEEDSELNAKSTTASTPSKTQPCPYRTARELPHELKEHCQIFLEEQLYTCAINLLNSILGSGVSRASPGGKPVPVPPPSHLALLGTLAVHPLHTTRVDKPEHLDVSSLALGYLRNVLAIVGPLHADFRTAFQFRAPPRWNRRAARHTGRGSDSEMSDGDSEGTHDYLRGKIANEGSVWAKGQDFWSTVGWAFHCCSLMPHRWRYWKAWLEFMLDVLDADWAERERRDQEDYETNGRVGEEPTTWRAESMMVMYMKQEDGRHSGDKAIIKALFAYNGSVSSSSFQEVFEKEHKGPSKRGKKRKREAVLDLANDQFGDYFDEDEALSSGVSEPPTPQKHRTKTDGSGINAGMVESVHLRLRLFKLLSAATAVLSSKRERRGRREQPELDKLYEDFAAGIKVLPLDIFALFVSQRSNPLLPATHVTLTRMLFQQLLPSSYKDPHRVDPEGESTGSLTMRMLEHCYSCHPANTISLEDNAKLSLVVESAIQLLWRFDEVEYTKSFAAAVETGIEARAKKAQKKRTGRTKADASDSHALNVLNASADRIRVLLGVLKASAE</sequence>
<keyword evidence="2" id="KW-0813">Transport</keyword>
<gene>
    <name evidence="11" type="ORF">BBK36DRAFT_1167859</name>
</gene>
<dbReference type="InterPro" id="IPR036259">
    <property type="entry name" value="MFS_trans_sf"/>
</dbReference>
<feature type="compositionally biased region" description="Low complexity" evidence="8">
    <location>
        <begin position="542"/>
        <end position="553"/>
    </location>
</feature>
<feature type="transmembrane region" description="Helical" evidence="9">
    <location>
        <begin position="492"/>
        <end position="514"/>
    </location>
</feature>
<evidence type="ECO:0000256" key="8">
    <source>
        <dbReference type="SAM" id="MobiDB-lite"/>
    </source>
</evidence>
<evidence type="ECO:0000256" key="2">
    <source>
        <dbReference type="ARBA" id="ARBA00022448"/>
    </source>
</evidence>
<feature type="compositionally biased region" description="Low complexity" evidence="8">
    <location>
        <begin position="18"/>
        <end position="30"/>
    </location>
</feature>
<feature type="transmembrane region" description="Helical" evidence="9">
    <location>
        <begin position="214"/>
        <end position="237"/>
    </location>
</feature>
<reference evidence="12" key="1">
    <citation type="submission" date="2016-07" db="EMBL/GenBank/DDBJ databases">
        <title>Multiple horizontal gene transfer events from other fungi enriched the ability of initially mycotrophic Trichoderma (Ascomycota) to feed on dead plant biomass.</title>
        <authorList>
            <consortium name="DOE Joint Genome Institute"/>
            <person name="Atanasova L."/>
            <person name="Chenthamara K."/>
            <person name="Zhang J."/>
            <person name="Grujic M."/>
            <person name="Henrissat B."/>
            <person name="Kuo A."/>
            <person name="Aerts A."/>
            <person name="Salamov A."/>
            <person name="Lipzen A."/>
            <person name="Labutti K."/>
            <person name="Barry K."/>
            <person name="Miao Y."/>
            <person name="Rahimi M.J."/>
            <person name="Shen Q."/>
            <person name="Grigoriev I.V."/>
            <person name="Kubicek C.P."/>
            <person name="Druzhinina I.S."/>
        </authorList>
    </citation>
    <scope>NUCLEOTIDE SEQUENCE [LARGE SCALE GENOMIC DNA]</scope>
    <source>
        <strain evidence="12">TUCIM 6016</strain>
    </source>
</reference>
<dbReference type="PROSITE" id="PS50850">
    <property type="entry name" value="MFS"/>
    <property type="match status" value="1"/>
</dbReference>
<feature type="region of interest" description="Disordered" evidence="8">
    <location>
        <begin position="699"/>
        <end position="719"/>
    </location>
</feature>
<dbReference type="FunFam" id="1.20.1250.20:FF:000266">
    <property type="entry name" value="MFS multidrug transporter, putative"/>
    <property type="match status" value="1"/>
</dbReference>
<dbReference type="Proteomes" id="UP000241546">
    <property type="component" value="Unassembled WGS sequence"/>
</dbReference>
<evidence type="ECO:0000256" key="6">
    <source>
        <dbReference type="ARBA" id="ARBA00023136"/>
    </source>
</evidence>
<keyword evidence="12" id="KW-1185">Reference proteome</keyword>
<dbReference type="Gene3D" id="1.20.1250.20">
    <property type="entry name" value="MFS general substrate transporter like domains"/>
    <property type="match status" value="1"/>
</dbReference>
<organism evidence="11 12">
    <name type="scientific">Trichoderma citrinoviride</name>
    <dbReference type="NCBI Taxonomy" id="58853"/>
    <lineage>
        <taxon>Eukaryota</taxon>
        <taxon>Fungi</taxon>
        <taxon>Dikarya</taxon>
        <taxon>Ascomycota</taxon>
        <taxon>Pezizomycotina</taxon>
        <taxon>Sordariomycetes</taxon>
        <taxon>Hypocreomycetidae</taxon>
        <taxon>Hypocreales</taxon>
        <taxon>Hypocreaceae</taxon>
        <taxon>Trichoderma</taxon>
    </lineage>
</organism>
<feature type="transmembrane region" description="Helical" evidence="9">
    <location>
        <begin position="360"/>
        <end position="381"/>
    </location>
</feature>
<keyword evidence="3" id="KW-1003">Cell membrane</keyword>
<feature type="transmembrane region" description="Helical" evidence="9">
    <location>
        <begin position="402"/>
        <end position="421"/>
    </location>
</feature>
<dbReference type="GO" id="GO:0022857">
    <property type="term" value="F:transmembrane transporter activity"/>
    <property type="evidence" value="ECO:0007669"/>
    <property type="project" value="InterPro"/>
</dbReference>